<dbReference type="HOGENOM" id="CLU_2377382_0_0_1"/>
<accession>V9ELY4</accession>
<proteinExistence type="predicted"/>
<evidence type="ECO:0000313" key="2">
    <source>
        <dbReference type="EMBL" id="ETI39508.1"/>
    </source>
</evidence>
<name>V9ELY4_PHYNI</name>
<feature type="region of interest" description="Disordered" evidence="1">
    <location>
        <begin position="1"/>
        <end position="44"/>
    </location>
</feature>
<organism evidence="2 3">
    <name type="scientific">Phytophthora nicotianae P1569</name>
    <dbReference type="NCBI Taxonomy" id="1317065"/>
    <lineage>
        <taxon>Eukaryota</taxon>
        <taxon>Sar</taxon>
        <taxon>Stramenopiles</taxon>
        <taxon>Oomycota</taxon>
        <taxon>Peronosporomycetes</taxon>
        <taxon>Peronosporales</taxon>
        <taxon>Peronosporaceae</taxon>
        <taxon>Phytophthora</taxon>
    </lineage>
</organism>
<gene>
    <name evidence="2" type="ORF">F443_14910</name>
</gene>
<protein>
    <submittedName>
        <fullName evidence="2">Uncharacterized protein</fullName>
    </submittedName>
</protein>
<sequence>MSKRERRLDGSFWRKRLQHEQVDPSSSDEEDAGRSASRRRRDGGLFATRHGDIVENEYGLEKPTFRGKRFVSLSEKLLSPFEIPVDAGATTQAAN</sequence>
<dbReference type="AlphaFoldDB" id="V9ELY4"/>
<reference evidence="2 3" key="1">
    <citation type="submission" date="2013-11" db="EMBL/GenBank/DDBJ databases">
        <title>The Genome Sequence of Phytophthora parasitica P1569.</title>
        <authorList>
            <consortium name="The Broad Institute Genomics Platform"/>
            <person name="Russ C."/>
            <person name="Tyler B."/>
            <person name="Panabieres F."/>
            <person name="Shan W."/>
            <person name="Tripathy S."/>
            <person name="Grunwald N."/>
            <person name="Machado M."/>
            <person name="Johnson C.S."/>
            <person name="Arredondo F."/>
            <person name="Hong C."/>
            <person name="Coffey M."/>
            <person name="Young S.K."/>
            <person name="Zeng Q."/>
            <person name="Gargeya S."/>
            <person name="Fitzgerald M."/>
            <person name="Abouelleil A."/>
            <person name="Alvarado L."/>
            <person name="Chapman S.B."/>
            <person name="Gainer-Dewar J."/>
            <person name="Goldberg J."/>
            <person name="Griggs A."/>
            <person name="Gujja S."/>
            <person name="Hansen M."/>
            <person name="Howarth C."/>
            <person name="Imamovic A."/>
            <person name="Ireland A."/>
            <person name="Larimer J."/>
            <person name="McCowan C."/>
            <person name="Murphy C."/>
            <person name="Pearson M."/>
            <person name="Poon T.W."/>
            <person name="Priest M."/>
            <person name="Roberts A."/>
            <person name="Saif S."/>
            <person name="Shea T."/>
            <person name="Sykes S."/>
            <person name="Wortman J."/>
            <person name="Nusbaum C."/>
            <person name="Birren B."/>
        </authorList>
    </citation>
    <scope>NUCLEOTIDE SEQUENCE [LARGE SCALE GENOMIC DNA]</scope>
    <source>
        <strain evidence="2 3">P1569</strain>
    </source>
</reference>
<evidence type="ECO:0000256" key="1">
    <source>
        <dbReference type="SAM" id="MobiDB-lite"/>
    </source>
</evidence>
<evidence type="ECO:0000313" key="3">
    <source>
        <dbReference type="Proteomes" id="UP000018721"/>
    </source>
</evidence>
<dbReference type="Proteomes" id="UP000018721">
    <property type="component" value="Unassembled WGS sequence"/>
</dbReference>
<comment type="caution">
    <text evidence="2">The sequence shown here is derived from an EMBL/GenBank/DDBJ whole genome shotgun (WGS) entry which is preliminary data.</text>
</comment>
<keyword evidence="3" id="KW-1185">Reference proteome</keyword>
<dbReference type="EMBL" id="ANIZ01002601">
    <property type="protein sequence ID" value="ETI39508.1"/>
    <property type="molecule type" value="Genomic_DNA"/>
</dbReference>